<evidence type="ECO:0000256" key="1">
    <source>
        <dbReference type="ARBA" id="ARBA00004123"/>
    </source>
</evidence>
<feature type="region of interest" description="Disordered" evidence="10">
    <location>
        <begin position="229"/>
        <end position="265"/>
    </location>
</feature>
<keyword evidence="14" id="KW-1185">Reference proteome</keyword>
<reference evidence="12" key="3">
    <citation type="submission" date="2019-09" db="EMBL/GenBank/DDBJ databases">
        <authorList>
            <person name="Gao Z."/>
        </authorList>
    </citation>
    <scope>NUCLEOTIDE SEQUENCE</scope>
    <source>
        <tissue evidence="12">Leaves</tissue>
    </source>
</reference>
<dbReference type="GO" id="GO:0000978">
    <property type="term" value="F:RNA polymerase II cis-regulatory region sequence-specific DNA binding"/>
    <property type="evidence" value="ECO:0007669"/>
    <property type="project" value="InterPro"/>
</dbReference>
<evidence type="ECO:0000256" key="10">
    <source>
        <dbReference type="SAM" id="MobiDB-lite"/>
    </source>
</evidence>
<proteinExistence type="inferred from homology"/>
<evidence type="ECO:0000313" key="14">
    <source>
        <dbReference type="Proteomes" id="UP000516437"/>
    </source>
</evidence>
<dbReference type="PANTHER" id="PTHR12081:SF7">
    <property type="entry name" value="TRANSCRIPTION FACTOR EFL-3"/>
    <property type="match status" value="1"/>
</dbReference>
<dbReference type="Proteomes" id="UP000516437">
    <property type="component" value="Chromosome 6"/>
</dbReference>
<dbReference type="OrthoDB" id="5318at2759"/>
<dbReference type="GO" id="GO:0090575">
    <property type="term" value="C:RNA polymerase II transcription regulator complex"/>
    <property type="evidence" value="ECO:0007669"/>
    <property type="project" value="TreeGrafter"/>
</dbReference>
<evidence type="ECO:0000256" key="9">
    <source>
        <dbReference type="RuleBase" id="RU003796"/>
    </source>
</evidence>
<dbReference type="EMBL" id="RXIC02000024">
    <property type="protein sequence ID" value="KAB1211677.1"/>
    <property type="molecule type" value="Genomic_DNA"/>
</dbReference>
<dbReference type="InterPro" id="IPR036390">
    <property type="entry name" value="WH_DNA-bd_sf"/>
</dbReference>
<dbReference type="Pfam" id="PF02319">
    <property type="entry name" value="WHD_E2F_TDP"/>
    <property type="match status" value="2"/>
</dbReference>
<protein>
    <submittedName>
        <fullName evidence="12">E2F transcription factor-like E2FF</fullName>
    </submittedName>
</protein>
<dbReference type="FunFam" id="1.10.10.10:FF:000073">
    <property type="entry name" value="E2F transcription factor 8"/>
    <property type="match status" value="1"/>
</dbReference>
<feature type="compositionally biased region" description="Basic and acidic residues" evidence="10">
    <location>
        <begin position="256"/>
        <end position="265"/>
    </location>
</feature>
<dbReference type="InterPro" id="IPR015633">
    <property type="entry name" value="E2F"/>
</dbReference>
<evidence type="ECO:0000313" key="13">
    <source>
        <dbReference type="EMBL" id="KAB1211677.1"/>
    </source>
</evidence>
<dbReference type="FunFam" id="1.10.10.10:FF:000295">
    <property type="entry name" value="E2F transcription factor-like E2FE"/>
    <property type="match status" value="1"/>
</dbReference>
<feature type="domain" description="E2F/DP family winged-helix DNA-binding" evidence="11">
    <location>
        <begin position="125"/>
        <end position="205"/>
    </location>
</feature>
<keyword evidence="3" id="KW-0678">Repressor</keyword>
<evidence type="ECO:0000313" key="12">
    <source>
        <dbReference type="EMBL" id="KAB1211667.1"/>
    </source>
</evidence>
<keyword evidence="5 9" id="KW-0238">DNA-binding</keyword>
<evidence type="ECO:0000259" key="11">
    <source>
        <dbReference type="SMART" id="SM01372"/>
    </source>
</evidence>
<sequence length="331" mass="37291">MSSFHLQKAETRPSSYQRKEKSLGILCSNFLKLYGEEGVGTIELDDAASKLGVERRRMYDVVNILESIGIIERKGKNTYSWKGFGEIPRALEELKVSNDNDNGASSSLQTNGKNYPLESLRTDNRRDKSLSILTRSFIKLFLCSDVDMILLDDAAKALPGDNQDTTALRTKVRRLYDIANVFSSMRLIEKTYCPESRKPAFRWLGWKAETENGSDTAMDLNPSRKRLFGTDITNHSSKSNKVDSSTNRKSNQKVIEPIHKRDGGSEVVHDGIKVDQHSRYSSKPRGIVFGPFAPVNMSSLKAQEAERKRVTEVQETLGSGSPPHYHDSQRR</sequence>
<evidence type="ECO:0000256" key="7">
    <source>
        <dbReference type="ARBA" id="ARBA00023242"/>
    </source>
</evidence>
<evidence type="ECO:0000256" key="2">
    <source>
        <dbReference type="ARBA" id="ARBA00010940"/>
    </source>
</evidence>
<dbReference type="PANTHER" id="PTHR12081">
    <property type="entry name" value="TRANSCRIPTION FACTOR E2F"/>
    <property type="match status" value="1"/>
</dbReference>
<dbReference type="AlphaFoldDB" id="A0A6A1VIE2"/>
<keyword evidence="4 9" id="KW-0805">Transcription regulation</keyword>
<evidence type="ECO:0000256" key="3">
    <source>
        <dbReference type="ARBA" id="ARBA00022491"/>
    </source>
</evidence>
<reference evidence="12 14" key="2">
    <citation type="journal article" date="2019" name="Plant Biotechnol. J.">
        <title>The red bayberry genome and genetic basis of sex determination.</title>
        <authorList>
            <person name="Jia H.M."/>
            <person name="Jia H.J."/>
            <person name="Cai Q.L."/>
            <person name="Wang Y."/>
            <person name="Zhao H.B."/>
            <person name="Yang W.F."/>
            <person name="Wang G.Y."/>
            <person name="Li Y.H."/>
            <person name="Zhan D.L."/>
            <person name="Shen Y.T."/>
            <person name="Niu Q.F."/>
            <person name="Chang L."/>
            <person name="Qiu J."/>
            <person name="Zhao L."/>
            <person name="Xie H.B."/>
            <person name="Fu W.Y."/>
            <person name="Jin J."/>
            <person name="Li X.W."/>
            <person name="Jiao Y."/>
            <person name="Zhou C.C."/>
            <person name="Tu T."/>
            <person name="Chai C.Y."/>
            <person name="Gao J.L."/>
            <person name="Fan L.J."/>
            <person name="van de Weg E."/>
            <person name="Wang J.Y."/>
            <person name="Gao Z.S."/>
        </authorList>
    </citation>
    <scope>NUCLEOTIDE SEQUENCE [LARGE SCALE GENOMIC DNA]</scope>
    <source>
        <tissue evidence="12">Leaves</tissue>
    </source>
</reference>
<dbReference type="InterPro" id="IPR003316">
    <property type="entry name" value="E2F_WHTH_DNA-bd_dom"/>
</dbReference>
<reference evidence="12" key="1">
    <citation type="submission" date="2018-07" db="EMBL/GenBank/DDBJ databases">
        <authorList>
            <person name="Gao Z.-S."/>
            <person name="Jia H.-M."/>
            <person name="Jia H.-J."/>
            <person name="Cai Q.-L."/>
            <person name="Wang Y."/>
            <person name="Zhao H.-B."/>
        </authorList>
    </citation>
    <scope>NUCLEOTIDE SEQUENCE</scope>
    <source>
        <tissue evidence="12">Leaves</tissue>
    </source>
</reference>
<dbReference type="GO" id="GO:0000981">
    <property type="term" value="F:DNA-binding transcription factor activity, RNA polymerase II-specific"/>
    <property type="evidence" value="ECO:0007669"/>
    <property type="project" value="TreeGrafter"/>
</dbReference>
<comment type="subcellular location">
    <subcellularLocation>
        <location evidence="1 9">Nucleus</location>
    </subcellularLocation>
</comment>
<keyword evidence="6 9" id="KW-0804">Transcription</keyword>
<accession>A0A6A1VIE2</accession>
<feature type="region of interest" description="Disordered" evidence="10">
    <location>
        <begin position="303"/>
        <end position="331"/>
    </location>
</feature>
<feature type="compositionally biased region" description="Basic and acidic residues" evidence="10">
    <location>
        <begin position="303"/>
        <end position="312"/>
    </location>
</feature>
<name>A0A6A1VIE2_9ROSI</name>
<comment type="similarity">
    <text evidence="2 9">Belongs to the E2F/DP family.</text>
</comment>
<feature type="domain" description="E2F/DP family winged-helix DNA-binding" evidence="11">
    <location>
        <begin position="18"/>
        <end position="83"/>
    </location>
</feature>
<feature type="compositionally biased region" description="Polar residues" evidence="10">
    <location>
        <begin position="231"/>
        <end position="253"/>
    </location>
</feature>
<dbReference type="SMART" id="SM01372">
    <property type="entry name" value="E2F_TDP"/>
    <property type="match status" value="2"/>
</dbReference>
<comment type="caution">
    <text evidence="12">The sequence shown here is derived from an EMBL/GenBank/DDBJ whole genome shotgun (WGS) entry which is preliminary data.</text>
</comment>
<organism evidence="12 14">
    <name type="scientific">Morella rubra</name>
    <name type="common">Chinese bayberry</name>
    <dbReference type="NCBI Taxonomy" id="262757"/>
    <lineage>
        <taxon>Eukaryota</taxon>
        <taxon>Viridiplantae</taxon>
        <taxon>Streptophyta</taxon>
        <taxon>Embryophyta</taxon>
        <taxon>Tracheophyta</taxon>
        <taxon>Spermatophyta</taxon>
        <taxon>Magnoliopsida</taxon>
        <taxon>eudicotyledons</taxon>
        <taxon>Gunneridae</taxon>
        <taxon>Pentapetalae</taxon>
        <taxon>rosids</taxon>
        <taxon>fabids</taxon>
        <taxon>Fagales</taxon>
        <taxon>Myricaceae</taxon>
        <taxon>Morella</taxon>
    </lineage>
</organism>
<dbReference type="InterPro" id="IPR036388">
    <property type="entry name" value="WH-like_DNA-bd_sf"/>
</dbReference>
<dbReference type="Gene3D" id="1.10.10.10">
    <property type="entry name" value="Winged helix-like DNA-binding domain superfamily/Winged helix DNA-binding domain"/>
    <property type="match status" value="2"/>
</dbReference>
<feature type="compositionally biased region" description="Polar residues" evidence="10">
    <location>
        <begin position="99"/>
        <end position="113"/>
    </location>
</feature>
<evidence type="ECO:0000256" key="4">
    <source>
        <dbReference type="ARBA" id="ARBA00023015"/>
    </source>
</evidence>
<feature type="region of interest" description="Disordered" evidence="10">
    <location>
        <begin position="98"/>
        <end position="119"/>
    </location>
</feature>
<evidence type="ECO:0000256" key="5">
    <source>
        <dbReference type="ARBA" id="ARBA00023125"/>
    </source>
</evidence>
<keyword evidence="7 9" id="KW-0539">Nucleus</keyword>
<dbReference type="SUPFAM" id="SSF46785">
    <property type="entry name" value="Winged helix' DNA-binding domain"/>
    <property type="match status" value="2"/>
</dbReference>
<evidence type="ECO:0000256" key="6">
    <source>
        <dbReference type="ARBA" id="ARBA00023163"/>
    </source>
</evidence>
<keyword evidence="8" id="KW-0131">Cell cycle</keyword>
<evidence type="ECO:0000256" key="8">
    <source>
        <dbReference type="ARBA" id="ARBA00023306"/>
    </source>
</evidence>
<dbReference type="EMBL" id="RXIC02000024">
    <property type="protein sequence ID" value="KAB1211667.1"/>
    <property type="molecule type" value="Genomic_DNA"/>
</dbReference>
<gene>
    <name evidence="13" type="ORF">CJ030_MR6G023393</name>
    <name evidence="12" type="ORF">CJ030_MR6G023403</name>
</gene>